<evidence type="ECO:0000313" key="4">
    <source>
        <dbReference type="EMBL" id="CEP01703.1"/>
    </source>
</evidence>
<keyword evidence="2 3" id="KW-0040">ANK repeat</keyword>
<name>A0A0G4J260_PLABS</name>
<dbReference type="Pfam" id="PF12796">
    <property type="entry name" value="Ank_2"/>
    <property type="match status" value="4"/>
</dbReference>
<dbReference type="Gene3D" id="1.25.40.20">
    <property type="entry name" value="Ankyrin repeat-containing domain"/>
    <property type="match status" value="4"/>
</dbReference>
<dbReference type="OrthoDB" id="20872at2759"/>
<dbReference type="PANTHER" id="PTHR24123">
    <property type="entry name" value="ANKYRIN REPEAT-CONTAINING"/>
    <property type="match status" value="1"/>
</dbReference>
<dbReference type="PANTHER" id="PTHR24123:SF33">
    <property type="entry name" value="PROTEIN HOS4"/>
    <property type="match status" value="1"/>
</dbReference>
<feature type="repeat" description="ANK" evidence="3">
    <location>
        <begin position="331"/>
        <end position="363"/>
    </location>
</feature>
<feature type="repeat" description="ANK" evidence="3">
    <location>
        <begin position="196"/>
        <end position="228"/>
    </location>
</feature>
<dbReference type="InterPro" id="IPR036770">
    <property type="entry name" value="Ankyrin_rpt-contain_sf"/>
</dbReference>
<dbReference type="EMBL" id="CDSF01000116">
    <property type="protein sequence ID" value="CEP01703.1"/>
    <property type="molecule type" value="Genomic_DNA"/>
</dbReference>
<dbReference type="PROSITE" id="PS50088">
    <property type="entry name" value="ANK_REPEAT"/>
    <property type="match status" value="6"/>
</dbReference>
<feature type="repeat" description="ANK" evidence="3">
    <location>
        <begin position="491"/>
        <end position="523"/>
    </location>
</feature>
<dbReference type="SUPFAM" id="SSF48403">
    <property type="entry name" value="Ankyrin repeat"/>
    <property type="match status" value="2"/>
</dbReference>
<dbReference type="AlphaFoldDB" id="A0A0G4J260"/>
<dbReference type="InterPro" id="IPR051165">
    <property type="entry name" value="Multifunctional_ANK_Repeat"/>
</dbReference>
<accession>A0A0G4J260</accession>
<dbReference type="Proteomes" id="UP000039324">
    <property type="component" value="Unassembled WGS sequence"/>
</dbReference>
<dbReference type="InterPro" id="IPR002110">
    <property type="entry name" value="Ankyrin_rpt"/>
</dbReference>
<keyword evidence="5" id="KW-0496">Mitochondrion</keyword>
<dbReference type="SMART" id="SM00248">
    <property type="entry name" value="ANK"/>
    <property type="match status" value="17"/>
</dbReference>
<organism evidence="4 6">
    <name type="scientific">Plasmodiophora brassicae</name>
    <name type="common">Clubroot disease agent</name>
    <dbReference type="NCBI Taxonomy" id="37360"/>
    <lineage>
        <taxon>Eukaryota</taxon>
        <taxon>Sar</taxon>
        <taxon>Rhizaria</taxon>
        <taxon>Endomyxa</taxon>
        <taxon>Phytomyxea</taxon>
        <taxon>Plasmodiophorida</taxon>
        <taxon>Plasmodiophoridae</taxon>
        <taxon>Plasmodiophora</taxon>
    </lineage>
</organism>
<evidence type="ECO:0000256" key="1">
    <source>
        <dbReference type="ARBA" id="ARBA00022737"/>
    </source>
</evidence>
<keyword evidence="6" id="KW-1185">Reference proteome</keyword>
<dbReference type="PROSITE" id="PS50297">
    <property type="entry name" value="ANK_REP_REGION"/>
    <property type="match status" value="6"/>
</dbReference>
<reference evidence="4 6" key="1">
    <citation type="submission" date="2015-02" db="EMBL/GenBank/DDBJ databases">
        <authorList>
            <person name="Chooi Y.-H."/>
        </authorList>
    </citation>
    <scope>NUCLEOTIDE SEQUENCE [LARGE SCALE GENOMIC DNA]</scope>
    <source>
        <strain evidence="4">E3</strain>
    </source>
</reference>
<sequence>MPPQQRTRLLNFIDEAYVDAITERWATAILSQIDCAEPPACLISKKPIVDAATGRVADDVVAIVEERDGLCHAFMFKQRHLEEWFLARFGRLNPATNRPVDDAYSCLIPLSLSLYRLDNALHDYLAERGDDALSEDDLPVCVRDLLTAGACVDVVRSAHDRPRLYPLVIAACRGNIAVVRCLVETFSATVNAIDDTGFSVLEHAALLGHAAVVRYLIEHGAVVQADYEDCERGVNALRMAALGGHLSLVVDLIDEFNADIDFHVPYVVSSALAGAAHGHLDIVQELVRRGAKVDIKQVENPLVIAAFEGHLDIVQYLVVEARAQVDFADADGFTPLTAASAGGHLDVVEFLLASGAQVDLGDGPQPLIQAAYFGHLDVVRLFVERDRTSINSSASVRDACALASGAHKDHLDVFEDEMCYFEECCPVLDFEAAGNGGARIIRYSVRRGAARHIYFASAGCKSAALAAAVARGHLDVVQWLIGHGADVNPGHGAVPMVEAAANGHVDVVRILLDKGARLDRCKRGSYCPLSVAARAGHANVVELLCSRGASVYAAAGNVSCSVAINEAAERGHVDVVGILLDNGGQLDRSNCVAYCPLIVAAKAGHANVVELLCLRRASMYATAGNVLCWVAMQQAVERGHVDVVGALLRLPNLDVNARSDTFPLTMIQMACTSSSPDSVAICRLLLDAGADVNATGSIKAVPAPLLIAASTGSLDLVELLVGAGADLLVKNAERQTALMIAASKGRADLVSYLLGRLLADRRIPARRVARQLAKAKVAAVDGDHVAVIGDIVEKSESFATGRRPTSSCAIQ</sequence>
<dbReference type="EMBL" id="OVEO01000010">
    <property type="protein sequence ID" value="SPQ98517.1"/>
    <property type="molecule type" value="Genomic_DNA"/>
</dbReference>
<evidence type="ECO:0000313" key="7">
    <source>
        <dbReference type="Proteomes" id="UP000290189"/>
    </source>
</evidence>
<dbReference type="Proteomes" id="UP000290189">
    <property type="component" value="Unassembled WGS sequence"/>
</dbReference>
<evidence type="ECO:0000313" key="6">
    <source>
        <dbReference type="Proteomes" id="UP000039324"/>
    </source>
</evidence>
<evidence type="ECO:0000256" key="2">
    <source>
        <dbReference type="ARBA" id="ARBA00023043"/>
    </source>
</evidence>
<dbReference type="STRING" id="37360.A0A0G4J260"/>
<evidence type="ECO:0000256" key="3">
    <source>
        <dbReference type="PROSITE-ProRule" id="PRU00023"/>
    </source>
</evidence>
<geneLocation type="mitochondrion" evidence="5"/>
<feature type="repeat" description="ANK" evidence="3">
    <location>
        <begin position="704"/>
        <end position="732"/>
    </location>
</feature>
<proteinExistence type="predicted"/>
<gene>
    <name evidence="4" type="ORF">PBRA_008645</name>
    <name evidence="5" type="ORF">PLBR_LOCUS5732</name>
</gene>
<evidence type="ECO:0000313" key="5">
    <source>
        <dbReference type="EMBL" id="SPQ98517.1"/>
    </source>
</evidence>
<keyword evidence="1" id="KW-0677">Repeat</keyword>
<feature type="repeat" description="ANK" evidence="3">
    <location>
        <begin position="460"/>
        <end position="492"/>
    </location>
</feature>
<dbReference type="OMA" id="NGHNEMV"/>
<feature type="repeat" description="ANK" evidence="3">
    <location>
        <begin position="524"/>
        <end position="556"/>
    </location>
</feature>
<dbReference type="PRINTS" id="PR01415">
    <property type="entry name" value="ANKYRIN"/>
</dbReference>
<protein>
    <submittedName>
        <fullName evidence="4">Uncharacterized protein</fullName>
    </submittedName>
</protein>
<reference evidence="5 7" key="2">
    <citation type="submission" date="2018-03" db="EMBL/GenBank/DDBJ databases">
        <authorList>
            <person name="Fogelqvist J."/>
        </authorList>
    </citation>
    <scope>NUCLEOTIDE SEQUENCE [LARGE SCALE GENOMIC DNA]</scope>
</reference>